<evidence type="ECO:0000313" key="2">
    <source>
        <dbReference type="Proteomes" id="UP001642484"/>
    </source>
</evidence>
<dbReference type="InterPro" id="IPR015915">
    <property type="entry name" value="Kelch-typ_b-propeller"/>
</dbReference>
<organism evidence="1 2">
    <name type="scientific">Durusdinium trenchii</name>
    <dbReference type="NCBI Taxonomy" id="1381693"/>
    <lineage>
        <taxon>Eukaryota</taxon>
        <taxon>Sar</taxon>
        <taxon>Alveolata</taxon>
        <taxon>Dinophyceae</taxon>
        <taxon>Suessiales</taxon>
        <taxon>Symbiodiniaceae</taxon>
        <taxon>Durusdinium</taxon>
    </lineage>
</organism>
<evidence type="ECO:0000313" key="1">
    <source>
        <dbReference type="EMBL" id="CAK9019049.1"/>
    </source>
</evidence>
<gene>
    <name evidence="1" type="ORF">CCMP2556_LOCUS13523</name>
</gene>
<proteinExistence type="predicted"/>
<sequence>MWREGTCFPYGGAPGNTACSATSTFNKGKRLCYCLTSLIQIEQDEPEGFQLVQVSDDSSSMDAAVFSKVIQMNGPSLDIYRFGGCVSSVIGPATDRVYWGAVNPDPFNPTVRWRELDPSPVPFAGHTVTMTAGTIDRQRFLVLGGVNSCDDSATYMSFLWIWSIGKDGNDGTWDKLPPIPDPCGLAFHSANSFSGRMMVFGGRRGTSGSGCDSNKRVSSTLWLFDIYENTWTERATTGDAYGVWGHASEYYWDSRQWEGLFLHGGRLQDGSIDKKLRWISASAGSRDPVDFQTISDTGPQRMFHTLLTFRDDGGDPPDFVERLKVMGGVRSTGPDWRIPEFAYDETWTIGPEGHRSSEWNWDQSNFSYPDANGVWGQAGLDWGSSSILQLGGCRGTTCDLTNDLYLYKNAGQTAPVFLWLLGVVLLMYADQAC</sequence>
<comment type="caution">
    <text evidence="1">The sequence shown here is derived from an EMBL/GenBank/DDBJ whole genome shotgun (WGS) entry which is preliminary data.</text>
</comment>
<protein>
    <submittedName>
        <fullName evidence="1">Uncharacterized protein</fullName>
    </submittedName>
</protein>
<dbReference type="Proteomes" id="UP001642484">
    <property type="component" value="Unassembled WGS sequence"/>
</dbReference>
<dbReference type="EMBL" id="CAXAMN010006769">
    <property type="protein sequence ID" value="CAK9019049.1"/>
    <property type="molecule type" value="Genomic_DNA"/>
</dbReference>
<dbReference type="SUPFAM" id="SSF117281">
    <property type="entry name" value="Kelch motif"/>
    <property type="match status" value="1"/>
</dbReference>
<name>A0ABP0JX50_9DINO</name>
<accession>A0ABP0JX50</accession>
<dbReference type="Gene3D" id="2.120.10.80">
    <property type="entry name" value="Kelch-type beta propeller"/>
    <property type="match status" value="1"/>
</dbReference>
<keyword evidence="2" id="KW-1185">Reference proteome</keyword>
<reference evidence="1 2" key="1">
    <citation type="submission" date="2024-02" db="EMBL/GenBank/DDBJ databases">
        <authorList>
            <person name="Chen Y."/>
            <person name="Shah S."/>
            <person name="Dougan E. K."/>
            <person name="Thang M."/>
            <person name="Chan C."/>
        </authorList>
    </citation>
    <scope>NUCLEOTIDE SEQUENCE [LARGE SCALE GENOMIC DNA]</scope>
</reference>